<dbReference type="GO" id="GO:0016887">
    <property type="term" value="F:ATP hydrolysis activity"/>
    <property type="evidence" value="ECO:0007669"/>
    <property type="project" value="InterPro"/>
</dbReference>
<keyword evidence="2" id="KW-0067">ATP-binding</keyword>
<dbReference type="GO" id="GO:0005524">
    <property type="term" value="F:ATP binding"/>
    <property type="evidence" value="ECO:0007669"/>
    <property type="project" value="UniProtKB-KW"/>
</dbReference>
<gene>
    <name evidence="6" type="ORF">FYJ85_00995</name>
</gene>
<evidence type="ECO:0000256" key="3">
    <source>
        <dbReference type="ARBA" id="ARBA00061607"/>
    </source>
</evidence>
<evidence type="ECO:0000313" key="6">
    <source>
        <dbReference type="EMBL" id="MST95624.1"/>
    </source>
</evidence>
<comment type="similarity">
    <text evidence="3">Belongs to the MoxR family.</text>
</comment>
<dbReference type="InterPro" id="IPR050764">
    <property type="entry name" value="CbbQ/NirQ/NorQ/GpvN"/>
</dbReference>
<keyword evidence="1" id="KW-0547">Nucleotide-binding</keyword>
<dbReference type="InterPro" id="IPR041628">
    <property type="entry name" value="ChlI/MoxR_AAA_lid"/>
</dbReference>
<dbReference type="FunFam" id="3.40.50.300:FF:000640">
    <property type="entry name" value="MoxR family ATPase"/>
    <property type="match status" value="1"/>
</dbReference>
<dbReference type="Pfam" id="PF07726">
    <property type="entry name" value="AAA_3"/>
    <property type="match status" value="1"/>
</dbReference>
<evidence type="ECO:0000256" key="1">
    <source>
        <dbReference type="ARBA" id="ARBA00022741"/>
    </source>
</evidence>
<dbReference type="Pfam" id="PF17863">
    <property type="entry name" value="AAA_lid_2"/>
    <property type="match status" value="1"/>
</dbReference>
<evidence type="ECO:0000256" key="2">
    <source>
        <dbReference type="ARBA" id="ARBA00022840"/>
    </source>
</evidence>
<dbReference type="PANTHER" id="PTHR42759">
    <property type="entry name" value="MOXR FAMILY PROTEIN"/>
    <property type="match status" value="1"/>
</dbReference>
<dbReference type="RefSeq" id="WP_106053173.1">
    <property type="nucleotide sequence ID" value="NZ_CALXOB010000042.1"/>
</dbReference>
<dbReference type="InterPro" id="IPR011703">
    <property type="entry name" value="ATPase_AAA-3"/>
</dbReference>
<evidence type="ECO:0000313" key="7">
    <source>
        <dbReference type="Proteomes" id="UP000435649"/>
    </source>
</evidence>
<accession>A0A844FY13</accession>
<evidence type="ECO:0000259" key="4">
    <source>
        <dbReference type="Pfam" id="PF07726"/>
    </source>
</evidence>
<proteinExistence type="inferred from homology"/>
<dbReference type="PIRSF" id="PIRSF002849">
    <property type="entry name" value="AAA_ATPase_chaperone_MoxR_prd"/>
    <property type="match status" value="1"/>
</dbReference>
<dbReference type="CDD" id="cd00009">
    <property type="entry name" value="AAA"/>
    <property type="match status" value="1"/>
</dbReference>
<dbReference type="Gene3D" id="1.10.8.80">
    <property type="entry name" value="Magnesium chelatase subunit I, C-Terminal domain"/>
    <property type="match status" value="1"/>
</dbReference>
<name>A0A844FY13_9BACT</name>
<sequence length="311" mass="34273">MPTPIEKLAVVESELNRIIRGKADVIRHLLTAFVAGGNILLDDVPGVGKTTLAKALARLVDAKFSRIQFTPDLLPADITGTSIYNPSTGQFQFRPGPVFTNILLADEINRASPRTQSALLECMCEHQVSPDGQSRILEAPFMVIATQNPIEYQGTYPLPEAQLDRFAMRLTLGYPDEEAEREMLYDRRHIDPLESLKPEISCQEVLDLQADMKKVGMEASVSAYLLTIVQSTRRDARLTLGASPRAAIRLADCSRSLALISGREFVLPDDVRELAPLVLSHRLVVDAKTRYAGVSAQEIVAEIVQSVKVPL</sequence>
<dbReference type="InterPro" id="IPR027417">
    <property type="entry name" value="P-loop_NTPase"/>
</dbReference>
<dbReference type="PANTHER" id="PTHR42759:SF5">
    <property type="entry name" value="METHANOL DEHYDROGENASE REGULATOR"/>
    <property type="match status" value="1"/>
</dbReference>
<dbReference type="SUPFAM" id="SSF52540">
    <property type="entry name" value="P-loop containing nucleoside triphosphate hydrolases"/>
    <property type="match status" value="1"/>
</dbReference>
<keyword evidence="7" id="KW-1185">Reference proteome</keyword>
<dbReference type="Proteomes" id="UP000435649">
    <property type="component" value="Unassembled WGS sequence"/>
</dbReference>
<dbReference type="EMBL" id="VUNS01000001">
    <property type="protein sequence ID" value="MST95624.1"/>
    <property type="molecule type" value="Genomic_DNA"/>
</dbReference>
<dbReference type="AlphaFoldDB" id="A0A844FY13"/>
<organism evidence="6 7">
    <name type="scientific">Victivallis lenta</name>
    <dbReference type="NCBI Taxonomy" id="2606640"/>
    <lineage>
        <taxon>Bacteria</taxon>
        <taxon>Pseudomonadati</taxon>
        <taxon>Lentisphaerota</taxon>
        <taxon>Lentisphaeria</taxon>
        <taxon>Victivallales</taxon>
        <taxon>Victivallaceae</taxon>
        <taxon>Victivallis</taxon>
    </lineage>
</organism>
<reference evidence="6 7" key="1">
    <citation type="submission" date="2019-08" db="EMBL/GenBank/DDBJ databases">
        <title>In-depth cultivation of the pig gut microbiome towards novel bacterial diversity and tailored functional studies.</title>
        <authorList>
            <person name="Wylensek D."/>
            <person name="Hitch T.C.A."/>
            <person name="Clavel T."/>
        </authorList>
    </citation>
    <scope>NUCLEOTIDE SEQUENCE [LARGE SCALE GENOMIC DNA]</scope>
    <source>
        <strain evidence="6 7">BBE-744-WT-12</strain>
    </source>
</reference>
<feature type="domain" description="ATPase AAA-3" evidence="4">
    <location>
        <begin position="39"/>
        <end position="168"/>
    </location>
</feature>
<protein>
    <submittedName>
        <fullName evidence="6">MoxR family ATPase</fullName>
    </submittedName>
</protein>
<comment type="caution">
    <text evidence="6">The sequence shown here is derived from an EMBL/GenBank/DDBJ whole genome shotgun (WGS) entry which is preliminary data.</text>
</comment>
<evidence type="ECO:0000259" key="5">
    <source>
        <dbReference type="Pfam" id="PF17863"/>
    </source>
</evidence>
<feature type="domain" description="ChlI/MoxR AAA lid" evidence="5">
    <location>
        <begin position="231"/>
        <end position="303"/>
    </location>
</feature>
<dbReference type="Gene3D" id="3.40.50.300">
    <property type="entry name" value="P-loop containing nucleotide triphosphate hydrolases"/>
    <property type="match status" value="1"/>
</dbReference>